<sequence length="191" mass="20974">MNELTDQPDDQVVEIARRVSERDKKAPNISVEMVDGIARLTIVKNSDPDERLRLMAAIGTYDLDFLSPLLSQIGNSVAAKGEMQEASLQFVIAFIKSIEPESEIETMLAAQMAAVHICALDASRRYLSTTSLAGKDSAERAMTKLTRTFTTQMEALKRHRAKAQQTVRVERVNVESGGQAIVGDVSHRGEG</sequence>
<proteinExistence type="predicted"/>
<dbReference type="EMBL" id="FWFL01000005">
    <property type="protein sequence ID" value="SLN44171.1"/>
    <property type="molecule type" value="Genomic_DNA"/>
</dbReference>
<protein>
    <submittedName>
        <fullName evidence="1">Uncharacterized protein</fullName>
    </submittedName>
</protein>
<reference evidence="1 2" key="1">
    <citation type="submission" date="2017-03" db="EMBL/GenBank/DDBJ databases">
        <authorList>
            <person name="Afonso C.L."/>
            <person name="Miller P.J."/>
            <person name="Scott M.A."/>
            <person name="Spackman E."/>
            <person name="Goraichik I."/>
            <person name="Dimitrov K.M."/>
            <person name="Suarez D.L."/>
            <person name="Swayne D.E."/>
        </authorList>
    </citation>
    <scope>NUCLEOTIDE SEQUENCE [LARGE SCALE GENOMIC DNA]</scope>
    <source>
        <strain evidence="1 2">CECT 8287</strain>
    </source>
</reference>
<dbReference type="OrthoDB" id="7432673at2"/>
<keyword evidence="2" id="KW-1185">Reference proteome</keyword>
<dbReference type="Proteomes" id="UP000193827">
    <property type="component" value="Unassembled WGS sequence"/>
</dbReference>
<evidence type="ECO:0000313" key="2">
    <source>
        <dbReference type="Proteomes" id="UP000193827"/>
    </source>
</evidence>
<gene>
    <name evidence="1" type="ORF">PEL8287_02235</name>
</gene>
<dbReference type="AlphaFoldDB" id="A0A1Y5SSI9"/>
<dbReference type="RefSeq" id="WP_085892456.1">
    <property type="nucleotide sequence ID" value="NZ_FWFL01000005.1"/>
</dbReference>
<organism evidence="1 2">
    <name type="scientific">Roseovarius litorisediminis</name>
    <dbReference type="NCBI Taxonomy" id="1312363"/>
    <lineage>
        <taxon>Bacteria</taxon>
        <taxon>Pseudomonadati</taxon>
        <taxon>Pseudomonadota</taxon>
        <taxon>Alphaproteobacteria</taxon>
        <taxon>Rhodobacterales</taxon>
        <taxon>Roseobacteraceae</taxon>
        <taxon>Roseovarius</taxon>
    </lineage>
</organism>
<accession>A0A1Y5SSI9</accession>
<name>A0A1Y5SSI9_9RHOB</name>
<evidence type="ECO:0000313" key="1">
    <source>
        <dbReference type="EMBL" id="SLN44171.1"/>
    </source>
</evidence>